<protein>
    <submittedName>
        <fullName evidence="1">Uncharacterized protein</fullName>
    </submittedName>
</protein>
<accession>A0A410TCK5</accession>
<reference evidence="1 2" key="1">
    <citation type="submission" date="2019-01" db="EMBL/GenBank/DDBJ databases">
        <authorList>
            <person name="Fisher A."/>
            <person name="Galvan P."/>
            <person name="Koga A.P."/>
            <person name="Garlena R.A."/>
            <person name="Russell D.A."/>
            <person name="Pope W.H."/>
            <person name="Jacobs-Sera D."/>
            <person name="Hatfull G.F."/>
        </authorList>
    </citation>
    <scope>NUCLEOTIDE SEQUENCE [LARGE SCALE GENOMIC DNA]</scope>
</reference>
<dbReference type="GeneID" id="55613931"/>
<sequence length="64" mass="7158">MCEERTCRPCKNEDRLLDRAMGSYRTYTKSTLPSAESNPKPTTTIHLNLLSAGKGRISKSMLTP</sequence>
<name>A0A410TCK5_9CAUD</name>
<keyword evidence="2" id="KW-1185">Reference proteome</keyword>
<dbReference type="Proteomes" id="UP000290209">
    <property type="component" value="Segment"/>
</dbReference>
<dbReference type="KEGG" id="vg:55613931"/>
<proteinExistence type="predicted"/>
<evidence type="ECO:0000313" key="2">
    <source>
        <dbReference type="Proteomes" id="UP000290209"/>
    </source>
</evidence>
<dbReference type="EMBL" id="MK376957">
    <property type="protein sequence ID" value="QAU06756.1"/>
    <property type="molecule type" value="Genomic_DNA"/>
</dbReference>
<organism evidence="1 2">
    <name type="scientific">Gordonia phage Duffington</name>
    <dbReference type="NCBI Taxonomy" id="2507858"/>
    <lineage>
        <taxon>Viruses</taxon>
        <taxon>Duplodnaviria</taxon>
        <taxon>Heunggongvirae</taxon>
        <taxon>Uroviricota</taxon>
        <taxon>Caudoviricetes</taxon>
        <taxon>Deejayvirinae</taxon>
        <taxon>Kenoshavirus</taxon>
        <taxon>Kenoshavirus duffington</taxon>
    </lineage>
</organism>
<gene>
    <name evidence="1" type="primary">50</name>
    <name evidence="1" type="ORF">SEA_DUFFINGTON_50</name>
</gene>
<dbReference type="RefSeq" id="YP_009843639.1">
    <property type="nucleotide sequence ID" value="NC_048750.1"/>
</dbReference>
<evidence type="ECO:0000313" key="1">
    <source>
        <dbReference type="EMBL" id="QAU06756.1"/>
    </source>
</evidence>